<name>A0A1E5TAJ5_9FLAO</name>
<proteinExistence type="predicted"/>
<dbReference type="AlphaFoldDB" id="A0A1E5TAJ5"/>
<comment type="caution">
    <text evidence="1">The sequence shown here is derived from an EMBL/GenBank/DDBJ whole genome shotgun (WGS) entry which is preliminary data.</text>
</comment>
<accession>A0A1E5TAJ5</accession>
<sequence>MVFSQGLLDGFTAVKGDVSITGSYTYSYFKALYAGKKKKENIGKSTQNIGSIYAKYGLTSRLLLVGNLAYIKAERPKKSQKVSGLQDFSVALKFNTYKHNFKHSNLNIITALGATIPASDYEVDKFISIGNGAASANFTAGLHFKTNSGVFVTILDTYSVKGDADNDGVGEDYDVPNTNYIVGKFGYASSLIYLEGWIDYTNSIDGPDLGSEGYRSGGYSENEVDFTRIGVTAYKNIIPSLGVSIGYSTVIEGRNMADSTSFSIGLTTNL</sequence>
<dbReference type="EMBL" id="MDJD01000034">
    <property type="protein sequence ID" value="OEK08410.1"/>
    <property type="molecule type" value="Genomic_DNA"/>
</dbReference>
<gene>
    <name evidence="1" type="ORF">A8C32_02890</name>
</gene>
<dbReference type="Pfam" id="PF13557">
    <property type="entry name" value="Phenol_MetA_deg"/>
    <property type="match status" value="1"/>
</dbReference>
<dbReference type="Proteomes" id="UP000095713">
    <property type="component" value="Unassembled WGS sequence"/>
</dbReference>
<reference evidence="1 2" key="1">
    <citation type="submission" date="2016-05" db="EMBL/GenBank/DDBJ databases">
        <title>Draft Genome Sequence of Algibacter sp. Strain SK-16 Isolated from the Surface Water of Aburatsubo Inlet.</title>
        <authorList>
            <person name="Wong S.-K."/>
            <person name="Yoshizawa S."/>
            <person name="Nakajima Y."/>
            <person name="Ogura Y."/>
            <person name="Tetsuya H."/>
            <person name="Hamasaki K."/>
        </authorList>
    </citation>
    <scope>NUCLEOTIDE SEQUENCE [LARGE SCALE GENOMIC DNA]</scope>
    <source>
        <strain evidence="1 2">SK-16</strain>
    </source>
</reference>
<evidence type="ECO:0000313" key="1">
    <source>
        <dbReference type="EMBL" id="OEK08410.1"/>
    </source>
</evidence>
<organism evidence="1 2">
    <name type="scientific">Flavivirga aquatica</name>
    <dbReference type="NCBI Taxonomy" id="1849968"/>
    <lineage>
        <taxon>Bacteria</taxon>
        <taxon>Pseudomonadati</taxon>
        <taxon>Bacteroidota</taxon>
        <taxon>Flavobacteriia</taxon>
        <taxon>Flavobacteriales</taxon>
        <taxon>Flavobacteriaceae</taxon>
        <taxon>Flavivirga</taxon>
    </lineage>
</organism>
<protein>
    <recommendedName>
        <fullName evidence="3">Porin domain-containing protein</fullName>
    </recommendedName>
</protein>
<dbReference type="InterPro" id="IPR025737">
    <property type="entry name" value="FApF"/>
</dbReference>
<evidence type="ECO:0008006" key="3">
    <source>
        <dbReference type="Google" id="ProtNLM"/>
    </source>
</evidence>
<keyword evidence="2" id="KW-1185">Reference proteome</keyword>
<dbReference type="STRING" id="1849968.A8C32_02890"/>
<evidence type="ECO:0000313" key="2">
    <source>
        <dbReference type="Proteomes" id="UP000095713"/>
    </source>
</evidence>